<evidence type="ECO:0000313" key="10">
    <source>
        <dbReference type="Proteomes" id="UP000742786"/>
    </source>
</evidence>
<dbReference type="RefSeq" id="WP_220635190.1">
    <property type="nucleotide sequence ID" value="NZ_CAJQUM010000001.1"/>
</dbReference>
<keyword evidence="4 7" id="KW-0812">Transmembrane</keyword>
<reference evidence="9" key="1">
    <citation type="submission" date="2021-04" db="EMBL/GenBank/DDBJ databases">
        <authorList>
            <person name="Hornung B."/>
        </authorList>
    </citation>
    <scope>NUCLEOTIDE SEQUENCE</scope>
    <source>
        <strain evidence="9">G5G6</strain>
    </source>
</reference>
<dbReference type="PANTHER" id="PTHR48090:SF1">
    <property type="entry name" value="PROPHAGE BACTOPRENOL GLUCOSYL TRANSFERASE HOMOLOG"/>
    <property type="match status" value="1"/>
</dbReference>
<keyword evidence="5 7" id="KW-1133">Transmembrane helix</keyword>
<dbReference type="SUPFAM" id="SSF53448">
    <property type="entry name" value="Nucleotide-diphospho-sugar transferases"/>
    <property type="match status" value="1"/>
</dbReference>
<protein>
    <submittedName>
        <fullName evidence="9">Glycosyltransferase</fullName>
    </submittedName>
</protein>
<keyword evidence="10" id="KW-1185">Reference proteome</keyword>
<dbReference type="Proteomes" id="UP000742786">
    <property type="component" value="Unassembled WGS sequence"/>
</dbReference>
<dbReference type="GO" id="GO:0016757">
    <property type="term" value="F:glycosyltransferase activity"/>
    <property type="evidence" value="ECO:0007669"/>
    <property type="project" value="UniProtKB-KW"/>
</dbReference>
<evidence type="ECO:0000256" key="3">
    <source>
        <dbReference type="ARBA" id="ARBA00022679"/>
    </source>
</evidence>
<evidence type="ECO:0000313" key="9">
    <source>
        <dbReference type="EMBL" id="CAG4883198.1"/>
    </source>
</evidence>
<evidence type="ECO:0000256" key="2">
    <source>
        <dbReference type="ARBA" id="ARBA00022676"/>
    </source>
</evidence>
<dbReference type="AlphaFoldDB" id="A0A916J4E7"/>
<feature type="domain" description="Glycosyltransferase 2-like" evidence="8">
    <location>
        <begin position="16"/>
        <end position="177"/>
    </location>
</feature>
<evidence type="ECO:0000256" key="7">
    <source>
        <dbReference type="SAM" id="Phobius"/>
    </source>
</evidence>
<sequence length="317" mass="34717">MINASYAGTSAPVELSVVVPAFNEEQGIAPFLELLFGVLRSCCTRFEVWVIDDGSRDGTWRELTVARARYAELRGLRFTRNFGKEAAMLAGLRCAAGQAVVVMDADGQHPPSLLPQMLEPWRAGRAQMIAAQKATRKSDNIASRLNARLFNGMMRVLTGLDLTAASDYRLLDRRVVDALLAFPEKVRFFRGMTAWTGFPVEYVSFDVAPRIAGTSHWSSAQLVKLAVTAVFAYTAKPLGMILRLGLIGMAVAVILLLQALYSWSTGIAVSGWTSLTVVVLFFGSANLFALGVLGIYLAQLFDEIKARPEYLVGDELR</sequence>
<dbReference type="GO" id="GO:0005886">
    <property type="term" value="C:plasma membrane"/>
    <property type="evidence" value="ECO:0007669"/>
    <property type="project" value="TreeGrafter"/>
</dbReference>
<dbReference type="EMBL" id="CAJQUM010000001">
    <property type="protein sequence ID" value="CAG4883198.1"/>
    <property type="molecule type" value="Genomic_DNA"/>
</dbReference>
<comment type="caution">
    <text evidence="9">The sequence shown here is derived from an EMBL/GenBank/DDBJ whole genome shotgun (WGS) entry which is preliminary data.</text>
</comment>
<gene>
    <name evidence="9" type="ORF">GTOL_11080</name>
</gene>
<dbReference type="InterPro" id="IPR029044">
    <property type="entry name" value="Nucleotide-diphossugar_trans"/>
</dbReference>
<name>A0A916J4E7_9PROT</name>
<keyword evidence="6 7" id="KW-0472">Membrane</keyword>
<dbReference type="CDD" id="cd04187">
    <property type="entry name" value="DPM1_like_bac"/>
    <property type="match status" value="1"/>
</dbReference>
<evidence type="ECO:0000259" key="8">
    <source>
        <dbReference type="Pfam" id="PF00535"/>
    </source>
</evidence>
<feature type="transmembrane region" description="Helical" evidence="7">
    <location>
        <begin position="275"/>
        <end position="298"/>
    </location>
</feature>
<evidence type="ECO:0000256" key="5">
    <source>
        <dbReference type="ARBA" id="ARBA00022989"/>
    </source>
</evidence>
<accession>A0A916J4E7</accession>
<feature type="transmembrane region" description="Helical" evidence="7">
    <location>
        <begin position="241"/>
        <end position="263"/>
    </location>
</feature>
<dbReference type="PANTHER" id="PTHR48090">
    <property type="entry name" value="UNDECAPRENYL-PHOSPHATE 4-DEOXY-4-FORMAMIDO-L-ARABINOSE TRANSFERASE-RELATED"/>
    <property type="match status" value="1"/>
</dbReference>
<keyword evidence="2" id="KW-0328">Glycosyltransferase</keyword>
<comment type="subcellular location">
    <subcellularLocation>
        <location evidence="1">Membrane</location>
        <topology evidence="1">Multi-pass membrane protein</topology>
    </subcellularLocation>
</comment>
<keyword evidence="3" id="KW-0808">Transferase</keyword>
<evidence type="ECO:0000256" key="6">
    <source>
        <dbReference type="ARBA" id="ARBA00023136"/>
    </source>
</evidence>
<organism evidence="9 10">
    <name type="scientific">Georgfuchsia toluolica</name>
    <dbReference type="NCBI Taxonomy" id="424218"/>
    <lineage>
        <taxon>Bacteria</taxon>
        <taxon>Pseudomonadati</taxon>
        <taxon>Pseudomonadota</taxon>
        <taxon>Betaproteobacteria</taxon>
        <taxon>Nitrosomonadales</taxon>
        <taxon>Sterolibacteriaceae</taxon>
        <taxon>Georgfuchsia</taxon>
    </lineage>
</organism>
<dbReference type="InterPro" id="IPR001173">
    <property type="entry name" value="Glyco_trans_2-like"/>
</dbReference>
<proteinExistence type="predicted"/>
<dbReference type="InterPro" id="IPR050256">
    <property type="entry name" value="Glycosyltransferase_2"/>
</dbReference>
<evidence type="ECO:0000256" key="4">
    <source>
        <dbReference type="ARBA" id="ARBA00022692"/>
    </source>
</evidence>
<dbReference type="Gene3D" id="3.90.550.10">
    <property type="entry name" value="Spore Coat Polysaccharide Biosynthesis Protein SpsA, Chain A"/>
    <property type="match status" value="1"/>
</dbReference>
<dbReference type="Pfam" id="PF00535">
    <property type="entry name" value="Glycos_transf_2"/>
    <property type="match status" value="1"/>
</dbReference>
<evidence type="ECO:0000256" key="1">
    <source>
        <dbReference type="ARBA" id="ARBA00004141"/>
    </source>
</evidence>